<dbReference type="OrthoDB" id="5290530at2"/>
<evidence type="ECO:0000313" key="6">
    <source>
        <dbReference type="EMBL" id="TDQ44806.1"/>
    </source>
</evidence>
<dbReference type="GO" id="GO:0006310">
    <property type="term" value="P:DNA recombination"/>
    <property type="evidence" value="ECO:0007669"/>
    <property type="project" value="UniProtKB-KW"/>
</dbReference>
<keyword evidence="7" id="KW-1185">Reference proteome</keyword>
<evidence type="ECO:0000313" key="7">
    <source>
        <dbReference type="Proteomes" id="UP000295510"/>
    </source>
</evidence>
<dbReference type="EMBL" id="SNYL01000002">
    <property type="protein sequence ID" value="TDQ44806.1"/>
    <property type="molecule type" value="Genomic_DNA"/>
</dbReference>
<sequence length="294" mass="31926">MIYRIGAGWSAPVEQMEEALAAMPFEPCGATQDQSMGWVPPRGQAHGALVELVGGHRILRFQIETKAVPGSVIKRHLDERVAQIEAQEGRKPGRKESRELRDEIVQTLLPMAFAKTASVMVWMDLQAGRLILDTSSQARADAVITALVKGLDGLQLSPFNTQMSPQAAMTAWLSGSADDWPAHFAPGREVELKSSDELKSVVKFTRHHLDEEQMRLHISQGKLPTKLALDWDGRVSFVLTESTVLSKIAFLDGVFEDNASAEDEGGFDADAAIATGELSALINDLTAALGGELL</sequence>
<evidence type="ECO:0000256" key="1">
    <source>
        <dbReference type="ARBA" id="ARBA00004453"/>
    </source>
</evidence>
<accession>A0A4R6UFR2</accession>
<evidence type="ECO:0000256" key="2">
    <source>
        <dbReference type="ARBA" id="ARBA00008657"/>
    </source>
</evidence>
<comment type="similarity">
    <text evidence="2">Belongs to the RdgC family.</text>
</comment>
<keyword evidence="5" id="KW-0233">DNA recombination</keyword>
<gene>
    <name evidence="6" type="ORF">DFR43_102149</name>
</gene>
<dbReference type="PANTHER" id="PTHR38103">
    <property type="entry name" value="RECOMBINATION-ASSOCIATED PROTEIN RDGC"/>
    <property type="match status" value="1"/>
</dbReference>
<dbReference type="PANTHER" id="PTHR38103:SF1">
    <property type="entry name" value="RECOMBINATION-ASSOCIATED PROTEIN RDGC"/>
    <property type="match status" value="1"/>
</dbReference>
<keyword evidence="4" id="KW-0963">Cytoplasm</keyword>
<dbReference type="GO" id="GO:0043590">
    <property type="term" value="C:bacterial nucleoid"/>
    <property type="evidence" value="ECO:0007669"/>
    <property type="project" value="TreeGrafter"/>
</dbReference>
<dbReference type="Proteomes" id="UP000295510">
    <property type="component" value="Unassembled WGS sequence"/>
</dbReference>
<evidence type="ECO:0000256" key="3">
    <source>
        <dbReference type="ARBA" id="ARBA00022296"/>
    </source>
</evidence>
<dbReference type="GO" id="GO:0000018">
    <property type="term" value="P:regulation of DNA recombination"/>
    <property type="evidence" value="ECO:0007669"/>
    <property type="project" value="TreeGrafter"/>
</dbReference>
<dbReference type="NCBIfam" id="NF001464">
    <property type="entry name" value="PRK00321.1-5"/>
    <property type="match status" value="1"/>
</dbReference>
<evidence type="ECO:0000256" key="4">
    <source>
        <dbReference type="ARBA" id="ARBA00022490"/>
    </source>
</evidence>
<dbReference type="InterPro" id="IPR007476">
    <property type="entry name" value="RdgC"/>
</dbReference>
<protein>
    <recommendedName>
        <fullName evidence="3">Recombination-associated protein RdgC</fullName>
    </recommendedName>
</protein>
<dbReference type="AlphaFoldDB" id="A0A4R6UFR2"/>
<name>A0A4R6UFR2_9BURK</name>
<proteinExistence type="inferred from homology"/>
<reference evidence="6 7" key="1">
    <citation type="submission" date="2019-03" db="EMBL/GenBank/DDBJ databases">
        <title>Genomic Encyclopedia of Type Strains, Phase IV (KMG-IV): sequencing the most valuable type-strain genomes for metagenomic binning, comparative biology and taxonomic classification.</title>
        <authorList>
            <person name="Goeker M."/>
        </authorList>
    </citation>
    <scope>NUCLEOTIDE SEQUENCE [LARGE SCALE GENOMIC DNA]</scope>
    <source>
        <strain evidence="6 7">DSM 19605</strain>
    </source>
</reference>
<comment type="caution">
    <text evidence="6">The sequence shown here is derived from an EMBL/GenBank/DDBJ whole genome shotgun (WGS) entry which is preliminary data.</text>
</comment>
<dbReference type="GO" id="GO:0003690">
    <property type="term" value="F:double-stranded DNA binding"/>
    <property type="evidence" value="ECO:0007669"/>
    <property type="project" value="TreeGrafter"/>
</dbReference>
<comment type="subcellular location">
    <subcellularLocation>
        <location evidence="1">Cytoplasm</location>
        <location evidence="1">Nucleoid</location>
    </subcellularLocation>
</comment>
<organism evidence="6 7">
    <name type="scientific">Tepidicella xavieri</name>
    <dbReference type="NCBI Taxonomy" id="360241"/>
    <lineage>
        <taxon>Bacteria</taxon>
        <taxon>Pseudomonadati</taxon>
        <taxon>Pseudomonadota</taxon>
        <taxon>Betaproteobacteria</taxon>
        <taxon>Burkholderiales</taxon>
        <taxon>Tepidicella</taxon>
    </lineage>
</organism>
<evidence type="ECO:0000256" key="5">
    <source>
        <dbReference type="ARBA" id="ARBA00023172"/>
    </source>
</evidence>
<dbReference type="NCBIfam" id="NF001463">
    <property type="entry name" value="PRK00321.1-4"/>
    <property type="match status" value="1"/>
</dbReference>
<dbReference type="Pfam" id="PF04381">
    <property type="entry name" value="RdgC"/>
    <property type="match status" value="1"/>
</dbReference>